<feature type="region of interest" description="Disordered" evidence="1">
    <location>
        <begin position="650"/>
        <end position="673"/>
    </location>
</feature>
<accession>A0A9P4IGJ5</accession>
<reference evidence="2" key="1">
    <citation type="journal article" date="2020" name="Stud. Mycol.">
        <title>101 Dothideomycetes genomes: a test case for predicting lifestyles and emergence of pathogens.</title>
        <authorList>
            <person name="Haridas S."/>
            <person name="Albert R."/>
            <person name="Binder M."/>
            <person name="Bloem J."/>
            <person name="Labutti K."/>
            <person name="Salamov A."/>
            <person name="Andreopoulos B."/>
            <person name="Baker S."/>
            <person name="Barry K."/>
            <person name="Bills G."/>
            <person name="Bluhm B."/>
            <person name="Cannon C."/>
            <person name="Castanera R."/>
            <person name="Culley D."/>
            <person name="Daum C."/>
            <person name="Ezra D."/>
            <person name="Gonzalez J."/>
            <person name="Henrissat B."/>
            <person name="Kuo A."/>
            <person name="Liang C."/>
            <person name="Lipzen A."/>
            <person name="Lutzoni F."/>
            <person name="Magnuson J."/>
            <person name="Mondo S."/>
            <person name="Nolan M."/>
            <person name="Ohm R."/>
            <person name="Pangilinan J."/>
            <person name="Park H.-J."/>
            <person name="Ramirez L."/>
            <person name="Alfaro M."/>
            <person name="Sun H."/>
            <person name="Tritt A."/>
            <person name="Yoshinaga Y."/>
            <person name="Zwiers L.-H."/>
            <person name="Turgeon B."/>
            <person name="Goodwin S."/>
            <person name="Spatafora J."/>
            <person name="Crous P."/>
            <person name="Grigoriev I."/>
        </authorList>
    </citation>
    <scope>NUCLEOTIDE SEQUENCE</scope>
    <source>
        <strain evidence="2">CBS 133067</strain>
    </source>
</reference>
<proteinExistence type="predicted"/>
<evidence type="ECO:0000313" key="3">
    <source>
        <dbReference type="Proteomes" id="UP000799772"/>
    </source>
</evidence>
<feature type="compositionally biased region" description="Basic and acidic residues" evidence="1">
    <location>
        <begin position="495"/>
        <end position="507"/>
    </location>
</feature>
<keyword evidence="3" id="KW-1185">Reference proteome</keyword>
<dbReference type="Proteomes" id="UP000799772">
    <property type="component" value="Unassembled WGS sequence"/>
</dbReference>
<feature type="compositionally biased region" description="Basic and acidic residues" evidence="1">
    <location>
        <begin position="379"/>
        <end position="393"/>
    </location>
</feature>
<dbReference type="EMBL" id="ML978127">
    <property type="protein sequence ID" value="KAF2097786.1"/>
    <property type="molecule type" value="Genomic_DNA"/>
</dbReference>
<feature type="region of interest" description="Disordered" evidence="1">
    <location>
        <begin position="94"/>
        <end position="115"/>
    </location>
</feature>
<feature type="region of interest" description="Disordered" evidence="1">
    <location>
        <begin position="222"/>
        <end position="622"/>
    </location>
</feature>
<evidence type="ECO:0000313" key="2">
    <source>
        <dbReference type="EMBL" id="KAF2097786.1"/>
    </source>
</evidence>
<dbReference type="AlphaFoldDB" id="A0A9P4IGJ5"/>
<evidence type="ECO:0000256" key="1">
    <source>
        <dbReference type="SAM" id="MobiDB-lite"/>
    </source>
</evidence>
<comment type="caution">
    <text evidence="2">The sequence shown here is derived from an EMBL/GenBank/DDBJ whole genome shotgun (WGS) entry which is preliminary data.</text>
</comment>
<organism evidence="2 3">
    <name type="scientific">Rhizodiscina lignyota</name>
    <dbReference type="NCBI Taxonomy" id="1504668"/>
    <lineage>
        <taxon>Eukaryota</taxon>
        <taxon>Fungi</taxon>
        <taxon>Dikarya</taxon>
        <taxon>Ascomycota</taxon>
        <taxon>Pezizomycotina</taxon>
        <taxon>Dothideomycetes</taxon>
        <taxon>Pleosporomycetidae</taxon>
        <taxon>Aulographales</taxon>
        <taxon>Rhizodiscinaceae</taxon>
        <taxon>Rhizodiscina</taxon>
    </lineage>
</organism>
<protein>
    <submittedName>
        <fullName evidence="2">Uncharacterized protein</fullName>
    </submittedName>
</protein>
<feature type="compositionally biased region" description="Acidic residues" evidence="1">
    <location>
        <begin position="229"/>
        <end position="243"/>
    </location>
</feature>
<name>A0A9P4IGJ5_9PEZI</name>
<feature type="compositionally biased region" description="Acidic residues" evidence="1">
    <location>
        <begin position="525"/>
        <end position="534"/>
    </location>
</feature>
<feature type="compositionally biased region" description="Polar residues" evidence="1">
    <location>
        <begin position="539"/>
        <end position="548"/>
    </location>
</feature>
<feature type="compositionally biased region" description="Low complexity" evidence="1">
    <location>
        <begin position="414"/>
        <end position="447"/>
    </location>
</feature>
<sequence length="727" mass="79815">MPKPNQTHSFSECQAWEQTKRKQYLKNANDSWGISVAGVIPKALYPRVDGGDANAPVVADPQDWSSGILEKLHKVAVLTPKDPDKARDMIIEEVNRRHSGEKLPGPKWNDKDKHPAVLPSDLERVVTRLKGSMENEDVKRIEELWGSNIAKKLDEKHLPSPSATQDLRTWPDSIVKGLAKLAKRTEGNVEKAVRLLVGAMTRTGRKRGSRMVKKDVKEAIMMLNREDSTTEEEAEEGEGEEDVVGASAQSVAPDAVMVTSTTPKASKKDEVSREENIPDAAQSSLQFFANEADEHSNIKKKVRSKDPALNGKDQSAHSEDTPVETYHAADTESEKAVQTGNELSGPNEKIDEQLAQGAVTDGPETVKLRMDDNEEDTQDDLHERGQDGSKGDKAGVGMEAHATRSGDSIATGHPSSPRYSSSSPPARPSSPVARLASSRARQSSVQSHRSDDSGLLVTFGPPTTEARHSNSVSPRDANVMTLHPDVLSQELQNDGGKDVEMKPERETSVQTEDPFRDTPPLQDDGVADTEMQQDDEQHPVTQSMNETRNLGGGFSSPILVENGILAKSPDVLEEEEADSNEVHGKDFNNIHQESSASDGTHPPDAEADQSPSVHGVGRSPSAEIMGPVVQAPCAPDAPSAIDRPSIRRSIESADLEAVQPPPKRRRTRSVDSRHYLDQRQDEELVDLRRRAYNLRRSIVETQLQVARMEGELERSITREGRRRAFIN</sequence>
<feature type="compositionally biased region" description="Basic and acidic residues" evidence="1">
    <location>
        <begin position="266"/>
        <end position="276"/>
    </location>
</feature>
<feature type="compositionally biased region" description="Polar residues" evidence="1">
    <location>
        <begin position="589"/>
        <end position="598"/>
    </location>
</feature>
<gene>
    <name evidence="2" type="ORF">NA57DRAFT_76594</name>
</gene>